<dbReference type="EMBL" id="SNRW01015864">
    <property type="protein sequence ID" value="KAA6369955.1"/>
    <property type="molecule type" value="Genomic_DNA"/>
</dbReference>
<comment type="caution">
    <text evidence="2">The sequence shown here is derived from an EMBL/GenBank/DDBJ whole genome shotgun (WGS) entry which is preliminary data.</text>
</comment>
<dbReference type="Proteomes" id="UP000324800">
    <property type="component" value="Unassembled WGS sequence"/>
</dbReference>
<protein>
    <submittedName>
        <fullName evidence="2">Uncharacterized protein</fullName>
    </submittedName>
</protein>
<reference evidence="2 3" key="1">
    <citation type="submission" date="2019-03" db="EMBL/GenBank/DDBJ databases">
        <title>Single cell metagenomics reveals metabolic interactions within the superorganism composed of flagellate Streblomastix strix and complex community of Bacteroidetes bacteria on its surface.</title>
        <authorList>
            <person name="Treitli S.C."/>
            <person name="Kolisko M."/>
            <person name="Husnik F."/>
            <person name="Keeling P."/>
            <person name="Hampl V."/>
        </authorList>
    </citation>
    <scope>NUCLEOTIDE SEQUENCE [LARGE SCALE GENOMIC DNA]</scope>
    <source>
        <strain evidence="2">ST1C</strain>
    </source>
</reference>
<proteinExistence type="predicted"/>
<name>A0A5J4UJW3_9EUKA</name>
<evidence type="ECO:0000313" key="3">
    <source>
        <dbReference type="Proteomes" id="UP000324800"/>
    </source>
</evidence>
<dbReference type="AlphaFoldDB" id="A0A5J4UJW3"/>
<gene>
    <name evidence="2" type="ORF">EZS28_034517</name>
</gene>
<keyword evidence="1" id="KW-0472">Membrane</keyword>
<feature type="transmembrane region" description="Helical" evidence="1">
    <location>
        <begin position="255"/>
        <end position="274"/>
    </location>
</feature>
<accession>A0A5J4UJW3</accession>
<keyword evidence="1" id="KW-1133">Transmembrane helix</keyword>
<keyword evidence="1" id="KW-0812">Transmembrane</keyword>
<evidence type="ECO:0000313" key="2">
    <source>
        <dbReference type="EMBL" id="KAA6369955.1"/>
    </source>
</evidence>
<organism evidence="2 3">
    <name type="scientific">Streblomastix strix</name>
    <dbReference type="NCBI Taxonomy" id="222440"/>
    <lineage>
        <taxon>Eukaryota</taxon>
        <taxon>Metamonada</taxon>
        <taxon>Preaxostyla</taxon>
        <taxon>Oxymonadida</taxon>
        <taxon>Streblomastigidae</taxon>
        <taxon>Streblomastix</taxon>
    </lineage>
</organism>
<sequence length="278" mass="31151">MRLRKLVAKSQAILNDDLKALWFLFVTNRLCHLQDCKSSVLTLIPIMFNGKHLFLVDAVHSKVISSFPGLNSEDWGVILSENYKFWYPQCIILSPNLFVQLTDALDLYDGLSENGANPIVNNTSSVKFIDLETWYYKTQYDNWSQESDTLILCTFVGNFQQYPQMLIITASNQLQGITLQGIGGKGFSNKSADTVRRHVQKLVVGNSNIMMYISMAEGDLTIVPPISPIISKFKTYGSDASSNVNLMIASQIQCIYGVIQAFVGVGYALVATNYKRLF</sequence>
<evidence type="ECO:0000256" key="1">
    <source>
        <dbReference type="SAM" id="Phobius"/>
    </source>
</evidence>